<sequence>MRAATIILAFATCAISTAIPQLSSPSLGRRQDNLAAVEAILEDARFQRAESFRQSDGSRRQLAECSANCKSCLVGATTKAVFEIAGCGVAAAAVDIGTGNVAAVLAATGFVACEGAVVGAFQESQANCDSLT</sequence>
<evidence type="ECO:0008006" key="4">
    <source>
        <dbReference type="Google" id="ProtNLM"/>
    </source>
</evidence>
<accession>A0A2V1DRQ3</accession>
<reference evidence="2 3" key="1">
    <citation type="journal article" date="2018" name="Sci. Rep.">
        <title>Comparative genomics provides insights into the lifestyle and reveals functional heterogeneity of dark septate endophytic fungi.</title>
        <authorList>
            <person name="Knapp D.G."/>
            <person name="Nemeth J.B."/>
            <person name="Barry K."/>
            <person name="Hainaut M."/>
            <person name="Henrissat B."/>
            <person name="Johnson J."/>
            <person name="Kuo A."/>
            <person name="Lim J.H.P."/>
            <person name="Lipzen A."/>
            <person name="Nolan M."/>
            <person name="Ohm R.A."/>
            <person name="Tamas L."/>
            <person name="Grigoriev I.V."/>
            <person name="Spatafora J.W."/>
            <person name="Nagy L.G."/>
            <person name="Kovacs G.M."/>
        </authorList>
    </citation>
    <scope>NUCLEOTIDE SEQUENCE [LARGE SCALE GENOMIC DNA]</scope>
    <source>
        <strain evidence="2 3">DSE2036</strain>
    </source>
</reference>
<keyword evidence="3" id="KW-1185">Reference proteome</keyword>
<gene>
    <name evidence="2" type="ORF">DM02DRAFT_708060</name>
</gene>
<proteinExistence type="predicted"/>
<dbReference type="EMBL" id="KZ805371">
    <property type="protein sequence ID" value="PVI00552.1"/>
    <property type="molecule type" value="Genomic_DNA"/>
</dbReference>
<protein>
    <recommendedName>
        <fullName evidence="4">Fungal calcium binding protein domain-containing protein</fullName>
    </recommendedName>
</protein>
<evidence type="ECO:0000256" key="1">
    <source>
        <dbReference type="SAM" id="SignalP"/>
    </source>
</evidence>
<evidence type="ECO:0000313" key="3">
    <source>
        <dbReference type="Proteomes" id="UP000244855"/>
    </source>
</evidence>
<keyword evidence="1" id="KW-0732">Signal</keyword>
<dbReference type="AlphaFoldDB" id="A0A2V1DRQ3"/>
<evidence type="ECO:0000313" key="2">
    <source>
        <dbReference type="EMBL" id="PVI00552.1"/>
    </source>
</evidence>
<name>A0A2V1DRQ3_9PLEO</name>
<organism evidence="2 3">
    <name type="scientific">Periconia macrospinosa</name>
    <dbReference type="NCBI Taxonomy" id="97972"/>
    <lineage>
        <taxon>Eukaryota</taxon>
        <taxon>Fungi</taxon>
        <taxon>Dikarya</taxon>
        <taxon>Ascomycota</taxon>
        <taxon>Pezizomycotina</taxon>
        <taxon>Dothideomycetes</taxon>
        <taxon>Pleosporomycetidae</taxon>
        <taxon>Pleosporales</taxon>
        <taxon>Massarineae</taxon>
        <taxon>Periconiaceae</taxon>
        <taxon>Periconia</taxon>
    </lineage>
</organism>
<feature type="signal peptide" evidence="1">
    <location>
        <begin position="1"/>
        <end position="18"/>
    </location>
</feature>
<dbReference type="Proteomes" id="UP000244855">
    <property type="component" value="Unassembled WGS sequence"/>
</dbReference>
<dbReference type="OrthoDB" id="5212124at2759"/>
<feature type="chain" id="PRO_5016079735" description="Fungal calcium binding protein domain-containing protein" evidence="1">
    <location>
        <begin position="19"/>
        <end position="132"/>
    </location>
</feature>